<protein>
    <submittedName>
        <fullName evidence="6">Restriction endonuclease subunit S</fullName>
        <ecNumber evidence="6">3.1.21.-</ecNumber>
    </submittedName>
</protein>
<keyword evidence="7" id="KW-1185">Reference proteome</keyword>
<gene>
    <name evidence="6" type="ORF">PQG83_06305</name>
</gene>
<proteinExistence type="inferred from homology"/>
<keyword evidence="2" id="KW-0680">Restriction system</keyword>
<evidence type="ECO:0000259" key="5">
    <source>
        <dbReference type="Pfam" id="PF01420"/>
    </source>
</evidence>
<dbReference type="Proteomes" id="UP001302494">
    <property type="component" value="Chromosome"/>
</dbReference>
<dbReference type="CDD" id="cd17256">
    <property type="entry name" value="RMtype1_S_EcoJA65PI-TRD1-CR1_like"/>
    <property type="match status" value="1"/>
</dbReference>
<organism evidence="6 7">
    <name type="scientific">Candidatus Nitrospira neomarina</name>
    <dbReference type="NCBI Taxonomy" id="3020899"/>
    <lineage>
        <taxon>Bacteria</taxon>
        <taxon>Pseudomonadati</taxon>
        <taxon>Nitrospirota</taxon>
        <taxon>Nitrospiria</taxon>
        <taxon>Nitrospirales</taxon>
        <taxon>Nitrospiraceae</taxon>
        <taxon>Nitrospira</taxon>
    </lineage>
</organism>
<dbReference type="GO" id="GO:0016787">
    <property type="term" value="F:hydrolase activity"/>
    <property type="evidence" value="ECO:0007669"/>
    <property type="project" value="UniProtKB-KW"/>
</dbReference>
<evidence type="ECO:0000256" key="4">
    <source>
        <dbReference type="SAM" id="MobiDB-lite"/>
    </source>
</evidence>
<name>A0AA96GSN6_9BACT</name>
<dbReference type="GO" id="GO:0009307">
    <property type="term" value="P:DNA restriction-modification system"/>
    <property type="evidence" value="ECO:0007669"/>
    <property type="project" value="UniProtKB-KW"/>
</dbReference>
<evidence type="ECO:0000256" key="2">
    <source>
        <dbReference type="ARBA" id="ARBA00022747"/>
    </source>
</evidence>
<dbReference type="SUPFAM" id="SSF116734">
    <property type="entry name" value="DNA methylase specificity domain"/>
    <property type="match status" value="2"/>
</dbReference>
<dbReference type="PANTHER" id="PTHR43140">
    <property type="entry name" value="TYPE-1 RESTRICTION ENZYME ECOKI SPECIFICITY PROTEIN"/>
    <property type="match status" value="1"/>
</dbReference>
<dbReference type="Gene3D" id="3.90.220.20">
    <property type="entry name" value="DNA methylase specificity domains"/>
    <property type="match status" value="2"/>
</dbReference>
<comment type="similarity">
    <text evidence="1">Belongs to the type-I restriction system S methylase family.</text>
</comment>
<dbReference type="GO" id="GO:0003677">
    <property type="term" value="F:DNA binding"/>
    <property type="evidence" value="ECO:0007669"/>
    <property type="project" value="UniProtKB-KW"/>
</dbReference>
<feature type="domain" description="Type I restriction modification DNA specificity" evidence="5">
    <location>
        <begin position="29"/>
        <end position="177"/>
    </location>
</feature>
<accession>A0AA96GSN6</accession>
<dbReference type="InterPro" id="IPR044946">
    <property type="entry name" value="Restrct_endonuc_typeI_TRD_sf"/>
</dbReference>
<keyword evidence="6" id="KW-0255">Endonuclease</keyword>
<keyword evidence="6" id="KW-0378">Hydrolase</keyword>
<dbReference type="KEGG" id="nneo:PQG83_06305"/>
<evidence type="ECO:0000256" key="3">
    <source>
        <dbReference type="ARBA" id="ARBA00023125"/>
    </source>
</evidence>
<dbReference type="EMBL" id="CP116968">
    <property type="protein sequence ID" value="WNM63364.1"/>
    <property type="molecule type" value="Genomic_DNA"/>
</dbReference>
<dbReference type="Pfam" id="PF01420">
    <property type="entry name" value="Methylase_S"/>
    <property type="match status" value="2"/>
</dbReference>
<dbReference type="InterPro" id="IPR051212">
    <property type="entry name" value="Type-I_RE_S_subunit"/>
</dbReference>
<reference evidence="6 7" key="1">
    <citation type="submission" date="2023-01" db="EMBL/GenBank/DDBJ databases">
        <title>Cultivation and genomic characterization of new, ubiquitous marine nitrite-oxidizing bacteria from the Nitrospirales.</title>
        <authorList>
            <person name="Mueller A.J."/>
            <person name="Daebeler A."/>
            <person name="Herbold C.W."/>
            <person name="Kirkegaard R.H."/>
            <person name="Daims H."/>
        </authorList>
    </citation>
    <scope>NUCLEOTIDE SEQUENCE [LARGE SCALE GENOMIC DNA]</scope>
    <source>
        <strain evidence="6 7">DK</strain>
    </source>
</reference>
<dbReference type="REBASE" id="764028">
    <property type="entry name" value="S.NspDKORF6300P"/>
</dbReference>
<evidence type="ECO:0000256" key="1">
    <source>
        <dbReference type="ARBA" id="ARBA00010923"/>
    </source>
</evidence>
<feature type="domain" description="Type I restriction modification DNA specificity" evidence="5">
    <location>
        <begin position="226"/>
        <end position="391"/>
    </location>
</feature>
<dbReference type="InterPro" id="IPR000055">
    <property type="entry name" value="Restrct_endonuc_typeI_TRD"/>
</dbReference>
<dbReference type="AlphaFoldDB" id="A0AA96GSN6"/>
<dbReference type="RefSeq" id="WP_312747911.1">
    <property type="nucleotide sequence ID" value="NZ_CP116968.1"/>
</dbReference>
<dbReference type="EC" id="3.1.21.-" evidence="6"/>
<sequence>MSELPHNWMTAPIGAVTVNCAQRIPSDEEQIQYIDIASIARDKKLISRPQCILGKDAPSRARKHVFAGDVLVSMTRPNLNAVAMVPDSLDGQIASTGFDVLRAPKLDPRWLYYIVRTNSFVERMTELVQGALYPAVKSQDVRSFEAPFAPFNEQKRIADKLDTVLARVDACRERLDRIPAILKRFRQSVLAEATSGKLTENLRNTVAPKQVSTSPESGLFAIPMSWVWAHLGTLAEVKGGKRLPKGQKLVPENTGFPYIKAGQLKNGTVRSEGQEYLPKDVHRIIKRYVVKSGDVFITIVGANIGDAGVIPPEYDKANLTENAAKLCNLKGVRNNYLAFWLQSPVAQSYIDRLTKSGAQGKLALMRIKEIPVPLPSMDEQNEIVRRIESLFGYADRIQAHYAVARAHVERLPHVLLAKAFRGELVPQDPTDEPASVLLERIRSARSLKPIKLKRGMISSPSIRLRKVEAQMLSRTEIQDMHLTKILKERGPLPAEALWAASQLDIDDFYEQLKDEEARGLLREKRGKSPTASRLLEAAA</sequence>
<evidence type="ECO:0000313" key="6">
    <source>
        <dbReference type="EMBL" id="WNM63364.1"/>
    </source>
</evidence>
<evidence type="ECO:0000313" key="7">
    <source>
        <dbReference type="Proteomes" id="UP001302494"/>
    </source>
</evidence>
<feature type="region of interest" description="Disordered" evidence="4">
    <location>
        <begin position="520"/>
        <end position="539"/>
    </location>
</feature>
<dbReference type="PANTHER" id="PTHR43140:SF1">
    <property type="entry name" value="TYPE I RESTRICTION ENZYME ECOKI SPECIFICITY SUBUNIT"/>
    <property type="match status" value="1"/>
</dbReference>
<keyword evidence="6" id="KW-0540">Nuclease</keyword>
<keyword evidence="3" id="KW-0238">DNA-binding</keyword>
<dbReference type="GO" id="GO:0004519">
    <property type="term" value="F:endonuclease activity"/>
    <property type="evidence" value="ECO:0007669"/>
    <property type="project" value="UniProtKB-KW"/>
</dbReference>